<gene>
    <name evidence="2" type="ORF">FKG94_16640</name>
</gene>
<dbReference type="EMBL" id="VHSG01000017">
    <property type="protein sequence ID" value="TQV74233.1"/>
    <property type="molecule type" value="Genomic_DNA"/>
</dbReference>
<reference evidence="2 3" key="1">
    <citation type="submission" date="2019-06" db="EMBL/GenBank/DDBJ databases">
        <title>Whole genome sequence for Cellvibrionaceae sp. R142.</title>
        <authorList>
            <person name="Wang G."/>
        </authorList>
    </citation>
    <scope>NUCLEOTIDE SEQUENCE [LARGE SCALE GENOMIC DNA]</scope>
    <source>
        <strain evidence="2 3">R142</strain>
    </source>
</reference>
<dbReference type="OrthoDB" id="9831634at2"/>
<sequence length="138" mass="15461">MKKIRAIILLAFPFLCWGALTTYFLSQGNAWAATFASLPFIAFVLLVAFPRAGLGHFAFTHEIGPVEEVEETQRQYHLKMAKWWFAGSLLFPVCIALAFLFSKFEGFALVTMFVGIILGIPCFLKCLGSLYQAIRARS</sequence>
<comment type="caution">
    <text evidence="2">The sequence shown here is derived from an EMBL/GenBank/DDBJ whole genome shotgun (WGS) entry which is preliminary data.</text>
</comment>
<feature type="transmembrane region" description="Helical" evidence="1">
    <location>
        <begin position="107"/>
        <end position="128"/>
    </location>
</feature>
<dbReference type="Proteomes" id="UP000319732">
    <property type="component" value="Unassembled WGS sequence"/>
</dbReference>
<dbReference type="RefSeq" id="WP_142905456.1">
    <property type="nucleotide sequence ID" value="NZ_ML660096.1"/>
</dbReference>
<feature type="transmembrane region" description="Helical" evidence="1">
    <location>
        <begin position="83"/>
        <end position="101"/>
    </location>
</feature>
<accession>A0A545TAI4</accession>
<protein>
    <submittedName>
        <fullName evidence="2">Uncharacterized protein</fullName>
    </submittedName>
</protein>
<evidence type="ECO:0000313" key="2">
    <source>
        <dbReference type="EMBL" id="TQV74233.1"/>
    </source>
</evidence>
<keyword evidence="1" id="KW-0472">Membrane</keyword>
<evidence type="ECO:0000313" key="3">
    <source>
        <dbReference type="Proteomes" id="UP000319732"/>
    </source>
</evidence>
<keyword evidence="1" id="KW-1133">Transmembrane helix</keyword>
<feature type="transmembrane region" description="Helical" evidence="1">
    <location>
        <begin position="31"/>
        <end position="49"/>
    </location>
</feature>
<keyword evidence="1" id="KW-0812">Transmembrane</keyword>
<keyword evidence="3" id="KW-1185">Reference proteome</keyword>
<proteinExistence type="predicted"/>
<organism evidence="2 3">
    <name type="scientific">Exilibacterium tricleocarpae</name>
    <dbReference type="NCBI Taxonomy" id="2591008"/>
    <lineage>
        <taxon>Bacteria</taxon>
        <taxon>Pseudomonadati</taxon>
        <taxon>Pseudomonadota</taxon>
        <taxon>Gammaproteobacteria</taxon>
        <taxon>Cellvibrionales</taxon>
        <taxon>Cellvibrionaceae</taxon>
        <taxon>Exilibacterium</taxon>
    </lineage>
</organism>
<dbReference type="AlphaFoldDB" id="A0A545TAI4"/>
<name>A0A545TAI4_9GAMM</name>
<evidence type="ECO:0000256" key="1">
    <source>
        <dbReference type="SAM" id="Phobius"/>
    </source>
</evidence>